<keyword evidence="3" id="KW-1185">Reference proteome</keyword>
<evidence type="ECO:0000256" key="1">
    <source>
        <dbReference type="SAM" id="MobiDB-lite"/>
    </source>
</evidence>
<dbReference type="OrthoDB" id="3399193at2"/>
<accession>A0A3A9ZSQ8</accession>
<reference evidence="2 3" key="1">
    <citation type="journal article" date="2004" name="Syst. Appl. Microbiol.">
        <title>Cryptoendolithic actinomycetes from antarctic sandstone rock samples: Micromonospora endolithica sp. nov. and two isolates related to Micromonospora coerulea Jensen 1932.</title>
        <authorList>
            <person name="Hirsch P."/>
            <person name="Mevs U."/>
            <person name="Kroppenstedt R.M."/>
            <person name="Schumann P."/>
            <person name="Stackebrandt E."/>
        </authorList>
    </citation>
    <scope>NUCLEOTIDE SEQUENCE [LARGE SCALE GENOMIC DNA]</scope>
    <source>
        <strain evidence="2 3">JCM 12677</strain>
    </source>
</reference>
<sequence length="70" mass="7896">MWLIRQTQWQVVARTGDTESGKVLRWTYDSHDEAEAMVGRLLRSETAGRWREQQSGPPPHQGRSAGGDSS</sequence>
<evidence type="ECO:0000313" key="2">
    <source>
        <dbReference type="EMBL" id="RKN51259.1"/>
    </source>
</evidence>
<protein>
    <recommendedName>
        <fullName evidence="4">WGR domain-containing protein</fullName>
    </recommendedName>
</protein>
<feature type="region of interest" description="Disordered" evidence="1">
    <location>
        <begin position="45"/>
        <end position="70"/>
    </location>
</feature>
<dbReference type="Proteomes" id="UP000281726">
    <property type="component" value="Unassembled WGS sequence"/>
</dbReference>
<evidence type="ECO:0008006" key="4">
    <source>
        <dbReference type="Google" id="ProtNLM"/>
    </source>
</evidence>
<evidence type="ECO:0000313" key="3">
    <source>
        <dbReference type="Proteomes" id="UP000281726"/>
    </source>
</evidence>
<comment type="caution">
    <text evidence="2">The sequence shown here is derived from an EMBL/GenBank/DDBJ whole genome shotgun (WGS) entry which is preliminary data.</text>
</comment>
<gene>
    <name evidence="2" type="ORF">D7223_01405</name>
</gene>
<dbReference type="AlphaFoldDB" id="A0A3A9ZSQ8"/>
<dbReference type="EMBL" id="RBAK01000001">
    <property type="protein sequence ID" value="RKN51259.1"/>
    <property type="molecule type" value="Genomic_DNA"/>
</dbReference>
<organism evidence="2 3">
    <name type="scientific">Micromonospora endolithica</name>
    <dbReference type="NCBI Taxonomy" id="230091"/>
    <lineage>
        <taxon>Bacteria</taxon>
        <taxon>Bacillati</taxon>
        <taxon>Actinomycetota</taxon>
        <taxon>Actinomycetes</taxon>
        <taxon>Micromonosporales</taxon>
        <taxon>Micromonosporaceae</taxon>
        <taxon>Micromonospora</taxon>
    </lineage>
</organism>
<proteinExistence type="predicted"/>
<name>A0A3A9ZSQ8_9ACTN</name>